<accession>A0A5A9W2I3</accession>
<feature type="compositionally biased region" description="Polar residues" evidence="1">
    <location>
        <begin position="383"/>
        <end position="395"/>
    </location>
</feature>
<dbReference type="Proteomes" id="UP000325302">
    <property type="component" value="Unassembled WGS sequence"/>
</dbReference>
<dbReference type="OrthoDB" id="6114321at2"/>
<dbReference type="Pfam" id="PF02120">
    <property type="entry name" value="Flg_hook"/>
    <property type="match status" value="1"/>
</dbReference>
<feature type="compositionally biased region" description="Low complexity" evidence="1">
    <location>
        <begin position="312"/>
        <end position="327"/>
    </location>
</feature>
<feature type="compositionally biased region" description="Low complexity" evidence="1">
    <location>
        <begin position="186"/>
        <end position="213"/>
    </location>
</feature>
<dbReference type="AlphaFoldDB" id="A0A5A9W2I3"/>
<evidence type="ECO:0000313" key="4">
    <source>
        <dbReference type="Proteomes" id="UP000325302"/>
    </source>
</evidence>
<feature type="domain" description="Flagellar hook-length control protein-like C-terminal" evidence="2">
    <location>
        <begin position="649"/>
        <end position="728"/>
    </location>
</feature>
<keyword evidence="4" id="KW-1185">Reference proteome</keyword>
<protein>
    <recommendedName>
        <fullName evidence="2">Flagellar hook-length control protein-like C-terminal domain-containing protein</fullName>
    </recommendedName>
</protein>
<feature type="region of interest" description="Disordered" evidence="1">
    <location>
        <begin position="185"/>
        <end position="339"/>
    </location>
</feature>
<comment type="caution">
    <text evidence="3">The sequence shown here is derived from an EMBL/GenBank/DDBJ whole genome shotgun (WGS) entry which is preliminary data.</text>
</comment>
<sequence length="743" mass="78034">MLNELNVQSVRLANTQASSSAQELNRLLPAGRETSGWVRSVSENSAQGGGFRIQVEVSGRMIELVSNRPLPEGSQLQLSRDASGSVRASLNALPGGAQPTATSTSPAAARANAEGFLLRIAGNIPALLNNLPSNNALPGLLVTPQAAQALNAQALQNPALMNSGAQNSTSQNAATLNLTTRNLAASNLSTGNPGTSNTNTPQTLTPGTQGTATSIPSGQTTAAMSGTPLNTNAQGGNTPPVDGRGQVSSPISPSAANASPPATSASNTSNPSSPAQPAAPSSNANPASGSAQPSTHSEQARNTQTVAESLRATPASTSTASTSAESSVRAPLPSGASSSSASQIAASVATPLASASASTPAPTEASALSRNTTITQTTTQTTAHSATNPATQSASIRAETTQLTPPPPAALSALTPNARPQGFPIHVLVNGQVIEFISPRPLQAGQQVQISRSETGQFQLSITPPAPPLTQAYQAQVAMQQALRELLPIQIPLADGLNQLQQLSSRADSLRNSALNQMVESMLRLFSVKPGSQEAPAAIARNLQQGGLLSEARLLQNPGKLDKPDLKQQLGQLLKIGDQLPSVAREELNQLVRALLARSTAAQISSLQRWRDLPDGGQERHYRLDLPIQQGNHLENAELRITEERHRDEQGQSVTLWHVRLHFELEEQGSLDAEVSLKAEWELTARFWAEQAPTLALIRERLQSFGQELTDKGFKIELMHAHLGKRQQPDLLPLNKRLVDLHT</sequence>
<gene>
    <name evidence="3" type="ORF">E1H14_08070</name>
</gene>
<dbReference type="InterPro" id="IPR021136">
    <property type="entry name" value="Flagellar_hook_control-like_C"/>
</dbReference>
<evidence type="ECO:0000256" key="1">
    <source>
        <dbReference type="SAM" id="MobiDB-lite"/>
    </source>
</evidence>
<evidence type="ECO:0000259" key="2">
    <source>
        <dbReference type="Pfam" id="PF02120"/>
    </source>
</evidence>
<feature type="compositionally biased region" description="Low complexity" evidence="1">
    <location>
        <begin position="248"/>
        <end position="294"/>
    </location>
</feature>
<organism evidence="3 4">
    <name type="scientific">Nitrincola tapanii</name>
    <dbReference type="NCBI Taxonomy" id="1708751"/>
    <lineage>
        <taxon>Bacteria</taxon>
        <taxon>Pseudomonadati</taxon>
        <taxon>Pseudomonadota</taxon>
        <taxon>Gammaproteobacteria</taxon>
        <taxon>Oceanospirillales</taxon>
        <taxon>Oceanospirillaceae</taxon>
        <taxon>Nitrincola</taxon>
    </lineage>
</organism>
<proteinExistence type="predicted"/>
<feature type="compositionally biased region" description="Polar residues" evidence="1">
    <location>
        <begin position="295"/>
        <end position="307"/>
    </location>
</feature>
<feature type="compositionally biased region" description="Polar residues" evidence="1">
    <location>
        <begin position="214"/>
        <end position="237"/>
    </location>
</feature>
<name>A0A5A9W2I3_9GAMM</name>
<evidence type="ECO:0000313" key="3">
    <source>
        <dbReference type="EMBL" id="KAA0874763.1"/>
    </source>
</evidence>
<reference evidence="3 4" key="1">
    <citation type="submission" date="2019-03" db="EMBL/GenBank/DDBJ databases">
        <title>Nitrincola sp. nov. isolated from an Indian soda lake.</title>
        <authorList>
            <person name="Joshi A."/>
            <person name="Thite S.V."/>
            <person name="Joseph N."/>
            <person name="Dhotre D."/>
            <person name="Moorthy M."/>
            <person name="Shouche Y.S."/>
        </authorList>
    </citation>
    <scope>NUCLEOTIDE SEQUENCE [LARGE SCALE GENOMIC DNA]</scope>
    <source>
        <strain evidence="3 4">MEB193</strain>
    </source>
</reference>
<dbReference type="EMBL" id="SMRS01000005">
    <property type="protein sequence ID" value="KAA0874763.1"/>
    <property type="molecule type" value="Genomic_DNA"/>
</dbReference>
<dbReference type="RefSeq" id="WP_149390943.1">
    <property type="nucleotide sequence ID" value="NZ_SMRS01000005.1"/>
</dbReference>
<feature type="region of interest" description="Disordered" evidence="1">
    <location>
        <begin position="376"/>
        <end position="417"/>
    </location>
</feature>